<dbReference type="EMBL" id="BAABHD010000082">
    <property type="protein sequence ID" value="GAA4467199.1"/>
    <property type="molecule type" value="Genomic_DNA"/>
</dbReference>
<dbReference type="PANTHER" id="PTHR43312:SF1">
    <property type="entry name" value="NADP-DEPENDENT OXIDOREDUCTASE DOMAIN-CONTAINING PROTEIN"/>
    <property type="match status" value="1"/>
</dbReference>
<feature type="domain" description="NADP-dependent oxidoreductase" evidence="1">
    <location>
        <begin position="18"/>
        <end position="252"/>
    </location>
</feature>
<dbReference type="Proteomes" id="UP001501175">
    <property type="component" value="Unassembled WGS sequence"/>
</dbReference>
<dbReference type="PANTHER" id="PTHR43312">
    <property type="entry name" value="D-THREO-ALDOSE 1-DEHYDROGENASE"/>
    <property type="match status" value="1"/>
</dbReference>
<dbReference type="SUPFAM" id="SSF51430">
    <property type="entry name" value="NAD(P)-linked oxidoreductase"/>
    <property type="match status" value="1"/>
</dbReference>
<organism evidence="2 3">
    <name type="scientific">Nibrella saemangeumensis</name>
    <dbReference type="NCBI Taxonomy" id="1084526"/>
    <lineage>
        <taxon>Bacteria</taxon>
        <taxon>Pseudomonadati</taxon>
        <taxon>Bacteroidota</taxon>
        <taxon>Cytophagia</taxon>
        <taxon>Cytophagales</taxon>
        <taxon>Spirosomataceae</taxon>
        <taxon>Nibrella</taxon>
    </lineage>
</organism>
<protein>
    <submittedName>
        <fullName evidence="2">Aldo/keto reductase</fullName>
    </submittedName>
</protein>
<evidence type="ECO:0000259" key="1">
    <source>
        <dbReference type="Pfam" id="PF00248"/>
    </source>
</evidence>
<dbReference type="InterPro" id="IPR036812">
    <property type="entry name" value="NAD(P)_OxRdtase_dom_sf"/>
</dbReference>
<dbReference type="InterPro" id="IPR023210">
    <property type="entry name" value="NADP_OxRdtase_dom"/>
</dbReference>
<reference evidence="3" key="1">
    <citation type="journal article" date="2019" name="Int. J. Syst. Evol. Microbiol.">
        <title>The Global Catalogue of Microorganisms (GCM) 10K type strain sequencing project: providing services to taxonomists for standard genome sequencing and annotation.</title>
        <authorList>
            <consortium name="The Broad Institute Genomics Platform"/>
            <consortium name="The Broad Institute Genome Sequencing Center for Infectious Disease"/>
            <person name="Wu L."/>
            <person name="Ma J."/>
        </authorList>
    </citation>
    <scope>NUCLEOTIDE SEQUENCE [LARGE SCALE GENOMIC DNA]</scope>
    <source>
        <strain evidence="3">JCM 17927</strain>
    </source>
</reference>
<dbReference type="CDD" id="cd19095">
    <property type="entry name" value="AKR_PA4992-like"/>
    <property type="match status" value="1"/>
</dbReference>
<dbReference type="Gene3D" id="3.20.20.100">
    <property type="entry name" value="NADP-dependent oxidoreductase domain"/>
    <property type="match status" value="1"/>
</dbReference>
<evidence type="ECO:0000313" key="2">
    <source>
        <dbReference type="EMBL" id="GAA4467199.1"/>
    </source>
</evidence>
<name>A0ABP8NK79_9BACT</name>
<proteinExistence type="predicted"/>
<dbReference type="InterPro" id="IPR053135">
    <property type="entry name" value="AKR2_Oxidoreductase"/>
</dbReference>
<sequence length="272" mass="30272">MLKRVIPSSGEMLPVVRLGTWQTFNVGSAHHGELAQVLASLYQAGGRLIDSSPMYGKAEEVVGTLTAQLRREPDFFYATKVWTTGLQAGITQLDASFRKMKRDVMDLVQIHNLLDWQTHLPQLRKGKEAGTIRYIGLTHYQDSSHDALLRIMEREPVDFVQFNYSLFNRHAEERLLPRAAELGVATLINRPFGEGSFFRKLAGKPLPAWATEQGIASWAEFILTYIISHPAVTCVIPANGSAAHAVANAKAGSGFQPDEPIRRKMADFIQTL</sequence>
<comment type="caution">
    <text evidence="2">The sequence shown here is derived from an EMBL/GenBank/DDBJ whole genome shotgun (WGS) entry which is preliminary data.</text>
</comment>
<dbReference type="Pfam" id="PF00248">
    <property type="entry name" value="Aldo_ket_red"/>
    <property type="match status" value="1"/>
</dbReference>
<keyword evidence="3" id="KW-1185">Reference proteome</keyword>
<evidence type="ECO:0000313" key="3">
    <source>
        <dbReference type="Proteomes" id="UP001501175"/>
    </source>
</evidence>
<dbReference type="RefSeq" id="WP_345248311.1">
    <property type="nucleotide sequence ID" value="NZ_BAABHD010000082.1"/>
</dbReference>
<gene>
    <name evidence="2" type="ORF">GCM10023189_50400</name>
</gene>
<accession>A0ABP8NK79</accession>